<feature type="domain" description="Integrase catalytic" evidence="1">
    <location>
        <begin position="3"/>
        <end position="53"/>
    </location>
</feature>
<proteinExistence type="predicted"/>
<dbReference type="GO" id="GO:0015074">
    <property type="term" value="P:DNA integration"/>
    <property type="evidence" value="ECO:0007669"/>
    <property type="project" value="InterPro"/>
</dbReference>
<keyword evidence="3" id="KW-1185">Reference proteome</keyword>
<evidence type="ECO:0000259" key="1">
    <source>
        <dbReference type="Pfam" id="PF13333"/>
    </source>
</evidence>
<name>A0A1H6AKQ6_9ACTN</name>
<dbReference type="SUPFAM" id="SSF53098">
    <property type="entry name" value="Ribonuclease H-like"/>
    <property type="match status" value="1"/>
</dbReference>
<dbReference type="Pfam" id="PF13333">
    <property type="entry name" value="rve_2"/>
    <property type="match status" value="1"/>
</dbReference>
<gene>
    <name evidence="2" type="ORF">SAMN04489712_105469</name>
</gene>
<reference evidence="3" key="1">
    <citation type="submission" date="2016-10" db="EMBL/GenBank/DDBJ databases">
        <authorList>
            <person name="Varghese N."/>
            <person name="Submissions S."/>
        </authorList>
    </citation>
    <scope>NUCLEOTIDE SEQUENCE [LARGE SCALE GENOMIC DNA]</scope>
    <source>
        <strain evidence="3">DSM 43163</strain>
    </source>
</reference>
<evidence type="ECO:0000313" key="3">
    <source>
        <dbReference type="Proteomes" id="UP000236723"/>
    </source>
</evidence>
<dbReference type="PANTHER" id="PTHR46889:SF4">
    <property type="entry name" value="TRANSPOSASE INSO FOR INSERTION SEQUENCE ELEMENT IS911B-RELATED"/>
    <property type="match status" value="1"/>
</dbReference>
<dbReference type="AlphaFoldDB" id="A0A1H6AKQ6"/>
<dbReference type="Proteomes" id="UP000236723">
    <property type="component" value="Unassembled WGS sequence"/>
</dbReference>
<organism evidence="2 3">
    <name type="scientific">Thermomonospora echinospora</name>
    <dbReference type="NCBI Taxonomy" id="1992"/>
    <lineage>
        <taxon>Bacteria</taxon>
        <taxon>Bacillati</taxon>
        <taxon>Actinomycetota</taxon>
        <taxon>Actinomycetes</taxon>
        <taxon>Streptosporangiales</taxon>
        <taxon>Thermomonosporaceae</taxon>
        <taxon>Thermomonospora</taxon>
    </lineage>
</organism>
<sequence length="65" mass="7652">MAESFFGALKSEWLSRMVFVTRAKARRAVVQYIEGFYNRRRLHSAIGYRTPLEVHTEYLSRQQAA</sequence>
<dbReference type="EMBL" id="FNVO01000005">
    <property type="protein sequence ID" value="SEG48326.1"/>
    <property type="molecule type" value="Genomic_DNA"/>
</dbReference>
<accession>A0A1H6AKQ6</accession>
<dbReference type="InterPro" id="IPR050900">
    <property type="entry name" value="Transposase_IS3/IS150/IS904"/>
</dbReference>
<dbReference type="InterPro" id="IPR012337">
    <property type="entry name" value="RNaseH-like_sf"/>
</dbReference>
<protein>
    <submittedName>
        <fullName evidence="2">Integrase core domain-containing protein</fullName>
    </submittedName>
</protein>
<evidence type="ECO:0000313" key="2">
    <source>
        <dbReference type="EMBL" id="SEG48326.1"/>
    </source>
</evidence>
<dbReference type="InterPro" id="IPR001584">
    <property type="entry name" value="Integrase_cat-core"/>
</dbReference>
<dbReference type="PANTHER" id="PTHR46889">
    <property type="entry name" value="TRANSPOSASE INSF FOR INSERTION SEQUENCE IS3B-RELATED"/>
    <property type="match status" value="1"/>
</dbReference>